<dbReference type="NCBIfam" id="NF041521">
    <property type="entry name" value="HhoA_HhoB_HtrA"/>
    <property type="match status" value="1"/>
</dbReference>
<dbReference type="Gene3D" id="2.40.10.10">
    <property type="entry name" value="Trypsin-like serine proteases"/>
    <property type="match status" value="2"/>
</dbReference>
<feature type="compositionally biased region" description="Polar residues" evidence="4">
    <location>
        <begin position="62"/>
        <end position="74"/>
    </location>
</feature>
<keyword evidence="3" id="KW-0378">Hydrolase</keyword>
<organism evidence="6 7">
    <name type="scientific">Oxynema aestuarii AP17</name>
    <dbReference type="NCBI Taxonomy" id="2064643"/>
    <lineage>
        <taxon>Bacteria</taxon>
        <taxon>Bacillati</taxon>
        <taxon>Cyanobacteriota</taxon>
        <taxon>Cyanophyceae</taxon>
        <taxon>Oscillatoriophycideae</taxon>
        <taxon>Oscillatoriales</taxon>
        <taxon>Oscillatoriaceae</taxon>
        <taxon>Oxynema</taxon>
        <taxon>Oxynema aestuarii</taxon>
    </lineage>
</organism>
<dbReference type="AlphaFoldDB" id="A0A6H1U3V0"/>
<dbReference type="Pfam" id="PF13180">
    <property type="entry name" value="PDZ_2"/>
    <property type="match status" value="1"/>
</dbReference>
<accession>A0A6H1U3V0</accession>
<sequence length="422" mass="43976">MNSSDKADRSGKFSWKQPLLYFVLVLLGGGAALAGDRFLASNSGLSPQSGLGGGSQPSNLPASGQPNNGSNGSTVAILPPGTDSNFIVEAVEQVGPAVVRINAARTVTSQVPAPFDDPFFRRFFGNNIPIQPRERVERGTGSGFIISEDGQILTNAHVVNGADRVTVVLRDGRQLEGEVLGEDPVTDVAVVKIEASQLPVVRMGDSEQLRPGEWAIAIGNPLGLDNSVTAGIISATGRSSSDVGVPDKRVGFIQTDAAINPGNSGGPLLNASGEVIGMNTAIISGAQGLGFAIPIATAQRIADELITTGSAQHPFLGIEMIALTPELKEDINSDPNSPITVSVDSGVLVVRVIPNSPAATAGFRAGDVIQKMEGQTITKSETVQQIVQESKIGSTLRVEVNRNGQIRTIEVRPGNLPTDQRS</sequence>
<gene>
    <name evidence="6" type="ORF">HCG48_25345</name>
</gene>
<evidence type="ECO:0000256" key="3">
    <source>
        <dbReference type="ARBA" id="ARBA00022801"/>
    </source>
</evidence>
<dbReference type="PRINTS" id="PR00834">
    <property type="entry name" value="PROTEASES2C"/>
</dbReference>
<keyword evidence="2" id="KW-0645">Protease</keyword>
<dbReference type="Pfam" id="PF13365">
    <property type="entry name" value="Trypsin_2"/>
    <property type="match status" value="1"/>
</dbReference>
<dbReference type="SMART" id="SM00228">
    <property type="entry name" value="PDZ"/>
    <property type="match status" value="1"/>
</dbReference>
<evidence type="ECO:0000313" key="6">
    <source>
        <dbReference type="EMBL" id="QIZ73511.1"/>
    </source>
</evidence>
<dbReference type="PANTHER" id="PTHR22939:SF129">
    <property type="entry name" value="SERINE PROTEASE HTRA2, MITOCHONDRIAL"/>
    <property type="match status" value="1"/>
</dbReference>
<dbReference type="GO" id="GO:0006508">
    <property type="term" value="P:proteolysis"/>
    <property type="evidence" value="ECO:0007669"/>
    <property type="project" value="UniProtKB-KW"/>
</dbReference>
<evidence type="ECO:0000256" key="2">
    <source>
        <dbReference type="ARBA" id="ARBA00022670"/>
    </source>
</evidence>
<dbReference type="Proteomes" id="UP000500857">
    <property type="component" value="Chromosome"/>
</dbReference>
<evidence type="ECO:0000313" key="7">
    <source>
        <dbReference type="Proteomes" id="UP000500857"/>
    </source>
</evidence>
<dbReference type="PANTHER" id="PTHR22939">
    <property type="entry name" value="SERINE PROTEASE FAMILY S1C HTRA-RELATED"/>
    <property type="match status" value="1"/>
</dbReference>
<dbReference type="InterPro" id="IPR001940">
    <property type="entry name" value="Peptidase_S1C"/>
</dbReference>
<dbReference type="InterPro" id="IPR009003">
    <property type="entry name" value="Peptidase_S1_PA"/>
</dbReference>
<dbReference type="EMBL" id="CP051167">
    <property type="protein sequence ID" value="QIZ73511.1"/>
    <property type="molecule type" value="Genomic_DNA"/>
</dbReference>
<evidence type="ECO:0000259" key="5">
    <source>
        <dbReference type="PROSITE" id="PS50106"/>
    </source>
</evidence>
<dbReference type="InterPro" id="IPR001478">
    <property type="entry name" value="PDZ"/>
</dbReference>
<protein>
    <submittedName>
        <fullName evidence="6">PDZ domain-containing protein</fullName>
    </submittedName>
</protein>
<dbReference type="InterPro" id="IPR036034">
    <property type="entry name" value="PDZ_sf"/>
</dbReference>
<keyword evidence="7" id="KW-1185">Reference proteome</keyword>
<dbReference type="GO" id="GO:0004252">
    <property type="term" value="F:serine-type endopeptidase activity"/>
    <property type="evidence" value="ECO:0007669"/>
    <property type="project" value="InterPro"/>
</dbReference>
<dbReference type="InterPro" id="IPR043504">
    <property type="entry name" value="Peptidase_S1_PA_chymotrypsin"/>
</dbReference>
<reference evidence="6 7" key="1">
    <citation type="submission" date="2020-04" db="EMBL/GenBank/DDBJ databases">
        <authorList>
            <person name="Basu S."/>
            <person name="Maruthanayagam V."/>
            <person name="Chakraborty S."/>
            <person name="Pramanik A."/>
            <person name="Mukherjee J."/>
            <person name="Brink B."/>
        </authorList>
    </citation>
    <scope>NUCLEOTIDE SEQUENCE [LARGE SCALE GENOMIC DNA]</scope>
    <source>
        <strain evidence="6 7">AP17</strain>
    </source>
</reference>
<proteinExistence type="inferred from homology"/>
<dbReference type="PROSITE" id="PS50106">
    <property type="entry name" value="PDZ"/>
    <property type="match status" value="1"/>
</dbReference>
<feature type="region of interest" description="Disordered" evidence="4">
    <location>
        <begin position="46"/>
        <end position="76"/>
    </location>
</feature>
<dbReference type="KEGG" id="oxy:HCG48_25345"/>
<dbReference type="SUPFAM" id="SSF50494">
    <property type="entry name" value="Trypsin-like serine proteases"/>
    <property type="match status" value="1"/>
</dbReference>
<name>A0A6H1U3V0_9CYAN</name>
<dbReference type="SUPFAM" id="SSF50156">
    <property type="entry name" value="PDZ domain-like"/>
    <property type="match status" value="1"/>
</dbReference>
<feature type="domain" description="PDZ" evidence="5">
    <location>
        <begin position="328"/>
        <end position="386"/>
    </location>
</feature>
<dbReference type="InterPro" id="IPR048172">
    <property type="entry name" value="HhoA_HhoB_HtrA-like"/>
</dbReference>
<evidence type="ECO:0000256" key="1">
    <source>
        <dbReference type="ARBA" id="ARBA00010541"/>
    </source>
</evidence>
<dbReference type="Gene3D" id="2.30.42.10">
    <property type="match status" value="1"/>
</dbReference>
<dbReference type="RefSeq" id="WP_168571657.1">
    <property type="nucleotide sequence ID" value="NZ_CP051167.1"/>
</dbReference>
<evidence type="ECO:0000256" key="4">
    <source>
        <dbReference type="SAM" id="MobiDB-lite"/>
    </source>
</evidence>
<comment type="similarity">
    <text evidence="1">Belongs to the peptidase S1C family.</text>
</comment>